<accession>A0A078HR71</accession>
<gene>
    <name evidence="2" type="primary">BnaA10g27310D</name>
    <name evidence="2" type="ORF">GSBRNA2T00069522001</name>
</gene>
<dbReference type="PaxDb" id="3708-A0A078HR71"/>
<evidence type="ECO:0000313" key="3">
    <source>
        <dbReference type="Proteomes" id="UP000028999"/>
    </source>
</evidence>
<dbReference type="Proteomes" id="UP000028999">
    <property type="component" value="Unassembled WGS sequence"/>
</dbReference>
<dbReference type="AlphaFoldDB" id="A0A078HR71"/>
<feature type="region of interest" description="Disordered" evidence="1">
    <location>
        <begin position="89"/>
        <end position="108"/>
    </location>
</feature>
<dbReference type="EMBL" id="LK032468">
    <property type="protein sequence ID" value="CDY40337.1"/>
    <property type="molecule type" value="Genomic_DNA"/>
</dbReference>
<protein>
    <submittedName>
        <fullName evidence="2">BnaA10g27310D protein</fullName>
    </submittedName>
</protein>
<organism evidence="2 3">
    <name type="scientific">Brassica napus</name>
    <name type="common">Rape</name>
    <dbReference type="NCBI Taxonomy" id="3708"/>
    <lineage>
        <taxon>Eukaryota</taxon>
        <taxon>Viridiplantae</taxon>
        <taxon>Streptophyta</taxon>
        <taxon>Embryophyta</taxon>
        <taxon>Tracheophyta</taxon>
        <taxon>Spermatophyta</taxon>
        <taxon>Magnoliopsida</taxon>
        <taxon>eudicotyledons</taxon>
        <taxon>Gunneridae</taxon>
        <taxon>Pentapetalae</taxon>
        <taxon>rosids</taxon>
        <taxon>malvids</taxon>
        <taxon>Brassicales</taxon>
        <taxon>Brassicaceae</taxon>
        <taxon>Brassiceae</taxon>
        <taxon>Brassica</taxon>
    </lineage>
</organism>
<keyword evidence="3" id="KW-1185">Reference proteome</keyword>
<sequence length="119" mass="13994">MENIKLRRAKEADQDICAIKTPYLTNQEEFIHETGFAGFYTQHEHVANFFHIKRINGLEDMPFSSQGWPDLTYLEDQWFSQLQTKHWRPRDLSMQSGDTSKGPEESGTFLTCTRKHRIT</sequence>
<evidence type="ECO:0000313" key="2">
    <source>
        <dbReference type="EMBL" id="CDY40337.1"/>
    </source>
</evidence>
<reference evidence="2 3" key="1">
    <citation type="journal article" date="2014" name="Science">
        <title>Plant genetics. Early allopolyploid evolution in the post-Neolithic Brassica napus oilseed genome.</title>
        <authorList>
            <person name="Chalhoub B."/>
            <person name="Denoeud F."/>
            <person name="Liu S."/>
            <person name="Parkin I.A."/>
            <person name="Tang H."/>
            <person name="Wang X."/>
            <person name="Chiquet J."/>
            <person name="Belcram H."/>
            <person name="Tong C."/>
            <person name="Samans B."/>
            <person name="Correa M."/>
            <person name="Da Silva C."/>
            <person name="Just J."/>
            <person name="Falentin C."/>
            <person name="Koh C.S."/>
            <person name="Le Clainche I."/>
            <person name="Bernard M."/>
            <person name="Bento P."/>
            <person name="Noel B."/>
            <person name="Labadie K."/>
            <person name="Alberti A."/>
            <person name="Charles M."/>
            <person name="Arnaud D."/>
            <person name="Guo H."/>
            <person name="Daviaud C."/>
            <person name="Alamery S."/>
            <person name="Jabbari K."/>
            <person name="Zhao M."/>
            <person name="Edger P.P."/>
            <person name="Chelaifa H."/>
            <person name="Tack D."/>
            <person name="Lassalle G."/>
            <person name="Mestiri I."/>
            <person name="Schnel N."/>
            <person name="Le Paslier M.C."/>
            <person name="Fan G."/>
            <person name="Renault V."/>
            <person name="Bayer P.E."/>
            <person name="Golicz A.A."/>
            <person name="Manoli S."/>
            <person name="Lee T.H."/>
            <person name="Thi V.H."/>
            <person name="Chalabi S."/>
            <person name="Hu Q."/>
            <person name="Fan C."/>
            <person name="Tollenaere R."/>
            <person name="Lu Y."/>
            <person name="Battail C."/>
            <person name="Shen J."/>
            <person name="Sidebottom C.H."/>
            <person name="Wang X."/>
            <person name="Canaguier A."/>
            <person name="Chauveau A."/>
            <person name="Berard A."/>
            <person name="Deniot G."/>
            <person name="Guan M."/>
            <person name="Liu Z."/>
            <person name="Sun F."/>
            <person name="Lim Y.P."/>
            <person name="Lyons E."/>
            <person name="Town C.D."/>
            <person name="Bancroft I."/>
            <person name="Wang X."/>
            <person name="Meng J."/>
            <person name="Ma J."/>
            <person name="Pires J.C."/>
            <person name="King G.J."/>
            <person name="Brunel D."/>
            <person name="Delourme R."/>
            <person name="Renard M."/>
            <person name="Aury J.M."/>
            <person name="Adams K.L."/>
            <person name="Batley J."/>
            <person name="Snowdon R.J."/>
            <person name="Tost J."/>
            <person name="Edwards D."/>
            <person name="Zhou Y."/>
            <person name="Hua W."/>
            <person name="Sharpe A.G."/>
            <person name="Paterson A.H."/>
            <person name="Guan C."/>
            <person name="Wincker P."/>
        </authorList>
    </citation>
    <scope>NUCLEOTIDE SEQUENCE [LARGE SCALE GENOMIC DNA]</scope>
    <source>
        <strain evidence="3">cv. Darmor-bzh</strain>
    </source>
</reference>
<evidence type="ECO:0000256" key="1">
    <source>
        <dbReference type="SAM" id="MobiDB-lite"/>
    </source>
</evidence>
<proteinExistence type="predicted"/>
<dbReference type="Gramene" id="CDY40337">
    <property type="protein sequence ID" value="CDY40337"/>
    <property type="gene ID" value="GSBRNA2T00069522001"/>
</dbReference>
<name>A0A078HR71_BRANA</name>